<comment type="cofactor">
    <cofactor evidence="1 8">
        <name>FAD</name>
        <dbReference type="ChEBI" id="CHEBI:57692"/>
    </cofactor>
</comment>
<dbReference type="Pfam" id="PF00743">
    <property type="entry name" value="FMO-like"/>
    <property type="match status" value="1"/>
</dbReference>
<gene>
    <name evidence="11" type="ORF">G5714_010951</name>
</gene>
<dbReference type="InterPro" id="IPR000960">
    <property type="entry name" value="Flavin_mOase"/>
</dbReference>
<keyword evidence="3 8" id="KW-0285">Flavoprotein</keyword>
<comment type="similarity">
    <text evidence="2 8">Belongs to the FMO family.</text>
</comment>
<evidence type="ECO:0000313" key="12">
    <source>
        <dbReference type="Proteomes" id="UP000579812"/>
    </source>
</evidence>
<dbReference type="InterPro" id="IPR020946">
    <property type="entry name" value="Flavin_mOase-like"/>
</dbReference>
<evidence type="ECO:0000256" key="5">
    <source>
        <dbReference type="ARBA" id="ARBA00022857"/>
    </source>
</evidence>
<feature type="domain" description="Schwannomin interacting protein 1 C-terminal" evidence="10">
    <location>
        <begin position="528"/>
        <end position="590"/>
    </location>
</feature>
<dbReference type="FunFam" id="3.50.50.60:FF:000138">
    <property type="entry name" value="Flavin-containing monooxygenase"/>
    <property type="match status" value="1"/>
</dbReference>
<feature type="compositionally biased region" description="Basic and acidic residues" evidence="9">
    <location>
        <begin position="434"/>
        <end position="449"/>
    </location>
</feature>
<dbReference type="InterPro" id="IPR050346">
    <property type="entry name" value="FMO-like"/>
</dbReference>
<feature type="region of interest" description="Disordered" evidence="9">
    <location>
        <begin position="434"/>
        <end position="473"/>
    </location>
</feature>
<keyword evidence="6 8" id="KW-0560">Oxidoreductase</keyword>
<sequence>MAVITARTVFIWEAEMTSECCHMRVWLLRCPSVTSPLITGGEFSDPEQLWRMERRSRARVAVIGGGPAGLCAARHILSRPEAFEPPVVYEMTDHLGGTWFYEERVGTYDNGYPIHSSMYRDLRTNLPKEIMMFPDFPFDDHLPSFLHHTSVQQYLEKYSEKHDIARHIKFNTVVEKVKPVSMETETGGAVTWEVISRSTRGDQNTQTFDSVFICNGHYSDPHLPYIPGIEHFKGKVLHSHSYRYPEPFANKSVVVLGARASGVDISIELAQVNAQVILSHNTPTMSLPPPLGIRQSSAVVGVLENGSLQFQDGSVTQADILLFCTGYNFNFPFLCPSDLGLNREMQRKQDTGVQVKHLLNLDKYQWDYYLDLARVGRFTPPQPVFESLYEDVRRQRQKDPQKYRQINYTESRDVDISFTIKACLCRTSITLQRMEENPDSDRHYERTTDDPSPSGQGTKEQSEESPLGDHNLPIMQWEDLSLRIAELERQEEDRRKKAESLGLSERDRILGCWTESKHHSLHREPWADENDYSPCRVPVITSRFNSPKNLQLCFINNSESEEEDDEGASSKESSCEAEVRGSCSQGLKQEVKAALRTLRDKLWAEQKEKEQATHSSMNIRRKILSLGDLQTCSLLQLNALRASLNEDIQDLSSELVKHLVVRDHLRTKQDALLLDVQDMTSL</sequence>
<dbReference type="PANTHER" id="PTHR23023">
    <property type="entry name" value="DIMETHYLANILINE MONOOXYGENASE"/>
    <property type="match status" value="1"/>
</dbReference>
<dbReference type="EMBL" id="JAAMOB010000010">
    <property type="protein sequence ID" value="KAF4108192.1"/>
    <property type="molecule type" value="Genomic_DNA"/>
</dbReference>
<dbReference type="Pfam" id="PF10148">
    <property type="entry name" value="SCHIP-1_C"/>
    <property type="match status" value="1"/>
</dbReference>
<dbReference type="Gene3D" id="3.50.50.60">
    <property type="entry name" value="FAD/NAD(P)-binding domain"/>
    <property type="match status" value="1"/>
</dbReference>
<evidence type="ECO:0000256" key="3">
    <source>
        <dbReference type="ARBA" id="ARBA00022630"/>
    </source>
</evidence>
<accession>A0A7J6CQZ1</accession>
<evidence type="ECO:0000256" key="7">
    <source>
        <dbReference type="ARBA" id="ARBA00023033"/>
    </source>
</evidence>
<evidence type="ECO:0000256" key="4">
    <source>
        <dbReference type="ARBA" id="ARBA00022827"/>
    </source>
</evidence>
<dbReference type="GO" id="GO:0050660">
    <property type="term" value="F:flavin adenine dinucleotide binding"/>
    <property type="evidence" value="ECO:0007669"/>
    <property type="project" value="InterPro"/>
</dbReference>
<feature type="compositionally biased region" description="Polar residues" evidence="9">
    <location>
        <begin position="450"/>
        <end position="459"/>
    </location>
</feature>
<name>A0A7J6CQZ1_9TELE</name>
<dbReference type="Proteomes" id="UP000579812">
    <property type="component" value="Unassembled WGS sequence"/>
</dbReference>
<evidence type="ECO:0000313" key="11">
    <source>
        <dbReference type="EMBL" id="KAF4108192.1"/>
    </source>
</evidence>
<keyword evidence="5" id="KW-0521">NADP</keyword>
<reference evidence="11 12" key="1">
    <citation type="submission" date="2020-04" db="EMBL/GenBank/DDBJ databases">
        <title>Chromosome-level genome assembly of a cyprinid fish Onychostoma macrolepis by integration of Nanopore Sequencing, Bionano and Hi-C technology.</title>
        <authorList>
            <person name="Wang D."/>
        </authorList>
    </citation>
    <scope>NUCLEOTIDE SEQUENCE [LARGE SCALE GENOMIC DNA]</scope>
    <source>
        <strain evidence="11">SWU-2019</strain>
        <tissue evidence="11">Muscle</tissue>
    </source>
</reference>
<evidence type="ECO:0000256" key="8">
    <source>
        <dbReference type="RuleBase" id="RU361177"/>
    </source>
</evidence>
<dbReference type="SUPFAM" id="SSF51905">
    <property type="entry name" value="FAD/NAD(P)-binding domain"/>
    <property type="match status" value="1"/>
</dbReference>
<evidence type="ECO:0000259" key="10">
    <source>
        <dbReference type="Pfam" id="PF10148"/>
    </source>
</evidence>
<dbReference type="PRINTS" id="PR00370">
    <property type="entry name" value="FMOXYGENASE"/>
</dbReference>
<organism evidence="11 12">
    <name type="scientific">Onychostoma macrolepis</name>
    <dbReference type="NCBI Taxonomy" id="369639"/>
    <lineage>
        <taxon>Eukaryota</taxon>
        <taxon>Metazoa</taxon>
        <taxon>Chordata</taxon>
        <taxon>Craniata</taxon>
        <taxon>Vertebrata</taxon>
        <taxon>Euteleostomi</taxon>
        <taxon>Actinopterygii</taxon>
        <taxon>Neopterygii</taxon>
        <taxon>Teleostei</taxon>
        <taxon>Ostariophysi</taxon>
        <taxon>Cypriniformes</taxon>
        <taxon>Cyprinidae</taxon>
        <taxon>Acrossocheilinae</taxon>
        <taxon>Onychostoma</taxon>
    </lineage>
</organism>
<keyword evidence="12" id="KW-1185">Reference proteome</keyword>
<keyword evidence="4 8" id="KW-0274">FAD</keyword>
<comment type="caution">
    <text evidence="11">The sequence shown here is derived from an EMBL/GenBank/DDBJ whole genome shotgun (WGS) entry which is preliminary data.</text>
</comment>
<keyword evidence="7 8" id="KW-0503">Monooxygenase</keyword>
<evidence type="ECO:0000256" key="1">
    <source>
        <dbReference type="ARBA" id="ARBA00001974"/>
    </source>
</evidence>
<evidence type="ECO:0000256" key="9">
    <source>
        <dbReference type="SAM" id="MobiDB-lite"/>
    </source>
</evidence>
<dbReference type="GO" id="GO:0004499">
    <property type="term" value="F:N,N-dimethylaniline monooxygenase activity"/>
    <property type="evidence" value="ECO:0007669"/>
    <property type="project" value="InterPro"/>
</dbReference>
<dbReference type="AlphaFoldDB" id="A0A7J6CQZ1"/>
<dbReference type="InterPro" id="IPR036188">
    <property type="entry name" value="FAD/NAD-bd_sf"/>
</dbReference>
<dbReference type="EC" id="1.-.-.-" evidence="8"/>
<dbReference type="InterPro" id="IPR015649">
    <property type="entry name" value="SCHIP_1_C"/>
</dbReference>
<protein>
    <recommendedName>
        <fullName evidence="8">Flavin-containing monooxygenase</fullName>
        <ecNumber evidence="8">1.-.-.-</ecNumber>
    </recommendedName>
</protein>
<proteinExistence type="inferred from homology"/>
<evidence type="ECO:0000256" key="2">
    <source>
        <dbReference type="ARBA" id="ARBA00009183"/>
    </source>
</evidence>
<evidence type="ECO:0000256" key="6">
    <source>
        <dbReference type="ARBA" id="ARBA00023002"/>
    </source>
</evidence>
<dbReference type="GO" id="GO:0050661">
    <property type="term" value="F:NADP binding"/>
    <property type="evidence" value="ECO:0007669"/>
    <property type="project" value="InterPro"/>
</dbReference>